<keyword evidence="1" id="KW-0963">Cytoplasm</keyword>
<comment type="caution">
    <text evidence="5">The sequence shown here is derived from an EMBL/GenBank/DDBJ whole genome shotgun (WGS) entry which is preliminary data.</text>
</comment>
<dbReference type="GO" id="GO:0008237">
    <property type="term" value="F:metallopeptidase activity"/>
    <property type="evidence" value="ECO:0007669"/>
    <property type="project" value="InterPro"/>
</dbReference>
<dbReference type="PANTHER" id="PTHR10540:SF6">
    <property type="entry name" value="EUKARYOTIC TRANSLATION INITIATION FACTOR 3 SUBUNIT F"/>
    <property type="match status" value="1"/>
</dbReference>
<organism evidence="5 6">
    <name type="scientific">Camellia sinensis</name>
    <name type="common">Tea plant</name>
    <name type="synonym">Thea sinensis</name>
    <dbReference type="NCBI Taxonomy" id="4442"/>
    <lineage>
        <taxon>Eukaryota</taxon>
        <taxon>Viridiplantae</taxon>
        <taxon>Streptophyta</taxon>
        <taxon>Embryophyta</taxon>
        <taxon>Tracheophyta</taxon>
        <taxon>Spermatophyta</taxon>
        <taxon>Magnoliopsida</taxon>
        <taxon>eudicotyledons</taxon>
        <taxon>Gunneridae</taxon>
        <taxon>Pentapetalae</taxon>
        <taxon>asterids</taxon>
        <taxon>Ericales</taxon>
        <taxon>Theaceae</taxon>
        <taxon>Camellia</taxon>
    </lineage>
</organism>
<dbReference type="CDD" id="cd08064">
    <property type="entry name" value="MPN_eIF3f"/>
    <property type="match status" value="1"/>
</dbReference>
<accession>A0A7J7I684</accession>
<evidence type="ECO:0000256" key="2">
    <source>
        <dbReference type="ARBA" id="ARBA00022540"/>
    </source>
</evidence>
<name>A0A7J7I684_CAMSI</name>
<reference evidence="6" key="1">
    <citation type="journal article" date="2020" name="Nat. Commun.">
        <title>Genome assembly of wild tea tree DASZ reveals pedigree and selection history of tea varieties.</title>
        <authorList>
            <person name="Zhang W."/>
            <person name="Zhang Y."/>
            <person name="Qiu H."/>
            <person name="Guo Y."/>
            <person name="Wan H."/>
            <person name="Zhang X."/>
            <person name="Scossa F."/>
            <person name="Alseekh S."/>
            <person name="Zhang Q."/>
            <person name="Wang P."/>
            <person name="Xu L."/>
            <person name="Schmidt M.H."/>
            <person name="Jia X."/>
            <person name="Li D."/>
            <person name="Zhu A."/>
            <person name="Guo F."/>
            <person name="Chen W."/>
            <person name="Ni D."/>
            <person name="Usadel B."/>
            <person name="Fernie A.R."/>
            <person name="Wen W."/>
        </authorList>
    </citation>
    <scope>NUCLEOTIDE SEQUENCE [LARGE SCALE GENOMIC DNA]</scope>
    <source>
        <strain evidence="6">cv. G240</strain>
    </source>
</reference>
<keyword evidence="6" id="KW-1185">Reference proteome</keyword>
<proteinExistence type="predicted"/>
<dbReference type="GO" id="GO:0031369">
    <property type="term" value="F:translation initiation factor binding"/>
    <property type="evidence" value="ECO:0007669"/>
    <property type="project" value="InterPro"/>
</dbReference>
<dbReference type="InterPro" id="IPR000555">
    <property type="entry name" value="JAMM/MPN+_dom"/>
</dbReference>
<dbReference type="EMBL" id="JACBKZ010000001">
    <property type="protein sequence ID" value="KAF5959648.1"/>
    <property type="molecule type" value="Genomic_DNA"/>
</dbReference>
<evidence type="ECO:0000256" key="1">
    <source>
        <dbReference type="ARBA" id="ARBA00022490"/>
    </source>
</evidence>
<dbReference type="InterPro" id="IPR037518">
    <property type="entry name" value="MPN"/>
</dbReference>
<feature type="domain" description="MPN" evidence="4">
    <location>
        <begin position="20"/>
        <end position="151"/>
    </location>
</feature>
<dbReference type="FunFam" id="3.40.140.10:FF:000034">
    <property type="entry name" value="Eukaryotic translation initiation factor 3 subunit F"/>
    <property type="match status" value="1"/>
</dbReference>
<evidence type="ECO:0000313" key="6">
    <source>
        <dbReference type="Proteomes" id="UP000593564"/>
    </source>
</evidence>
<evidence type="ECO:0000313" key="5">
    <source>
        <dbReference type="EMBL" id="KAF5959648.1"/>
    </source>
</evidence>
<dbReference type="InterPro" id="IPR024969">
    <property type="entry name" value="EIF3F/CSN6-like_C"/>
</dbReference>
<dbReference type="PANTHER" id="PTHR10540">
    <property type="entry name" value="EUKARYOTIC TRANSLATION INITIATION FACTOR 3 SUBUNIT F-RELATED"/>
    <property type="match status" value="1"/>
</dbReference>
<dbReference type="InterPro" id="IPR027531">
    <property type="entry name" value="eIF3f"/>
</dbReference>
<dbReference type="PROSITE" id="PS50249">
    <property type="entry name" value="MPN"/>
    <property type="match status" value="1"/>
</dbReference>
<dbReference type="GO" id="GO:0071541">
    <property type="term" value="C:eukaryotic translation initiation factor 3 complex, eIF3m"/>
    <property type="evidence" value="ECO:0007669"/>
    <property type="project" value="TreeGrafter"/>
</dbReference>
<dbReference type="Pfam" id="PF13012">
    <property type="entry name" value="MitMem_reg"/>
    <property type="match status" value="1"/>
</dbReference>
<gene>
    <name evidence="5" type="ORF">HYC85_000857</name>
</gene>
<dbReference type="Pfam" id="PF01398">
    <property type="entry name" value="JAB"/>
    <property type="match status" value="1"/>
</dbReference>
<dbReference type="Gene3D" id="3.40.140.10">
    <property type="entry name" value="Cytidine Deaminase, domain 2"/>
    <property type="match status" value="1"/>
</dbReference>
<dbReference type="Proteomes" id="UP000593564">
    <property type="component" value="Unassembled WGS sequence"/>
</dbReference>
<protein>
    <recommendedName>
        <fullName evidence="4">MPN domain-containing protein</fullName>
    </recommendedName>
</protein>
<dbReference type="AlphaFoldDB" id="A0A7J7I684"/>
<dbReference type="SMART" id="SM00232">
    <property type="entry name" value="JAB_MPN"/>
    <property type="match status" value="1"/>
</dbReference>
<sequence>MATSNPTVLQFSPSSTSVSAKVHPLVVFNICDCYVRRPDQAERVIGTLLGSVLPDGTVDIRNSYAVPHNESSDQVALDIDYHHNMLQSHLKVNPKEVIVGWFSTGFGVTGGSALIHEFYSREVTNPVHLTVDTGFSNGETSIKAFVSVSLSLGDQQLAAQFQEIPLDLRMVEAERTTMVDKLPNDLEGMEASMERLLALIDDVYKYVDDVVEGRIAPDNNIGRFISDTVNSIPKISPSAFDRLVNDTLNLCLLEMAEFETAISDLRDRERERMGCGGNEVFTLVITFSVALITYKCNRLCQCPSQARLPISSSSVSANGFKPIVNIPMDRLKTTPKKRQILSLYILI</sequence>
<keyword evidence="2" id="KW-0396">Initiation factor</keyword>
<evidence type="ECO:0000256" key="3">
    <source>
        <dbReference type="ARBA" id="ARBA00022917"/>
    </source>
</evidence>
<reference evidence="5 6" key="2">
    <citation type="submission" date="2020-07" db="EMBL/GenBank/DDBJ databases">
        <title>Genome assembly of wild tea tree DASZ reveals pedigree and selection history of tea varieties.</title>
        <authorList>
            <person name="Zhang W."/>
        </authorList>
    </citation>
    <scope>NUCLEOTIDE SEQUENCE [LARGE SCALE GENOMIC DNA]</scope>
    <source>
        <strain evidence="6">cv. G240</strain>
        <tissue evidence="5">Leaf</tissue>
    </source>
</reference>
<evidence type="ECO:0000259" key="4">
    <source>
        <dbReference type="PROSITE" id="PS50249"/>
    </source>
</evidence>
<dbReference type="GO" id="GO:0003743">
    <property type="term" value="F:translation initiation factor activity"/>
    <property type="evidence" value="ECO:0007669"/>
    <property type="project" value="UniProtKB-KW"/>
</dbReference>
<keyword evidence="3" id="KW-0648">Protein biosynthesis</keyword>